<feature type="compositionally biased region" description="Basic and acidic residues" evidence="6">
    <location>
        <begin position="320"/>
        <end position="331"/>
    </location>
</feature>
<dbReference type="InterPro" id="IPR008984">
    <property type="entry name" value="SMAD_FHA_dom_sf"/>
</dbReference>
<feature type="compositionally biased region" description="Basic and acidic residues" evidence="6">
    <location>
        <begin position="151"/>
        <end position="160"/>
    </location>
</feature>
<evidence type="ECO:0000256" key="4">
    <source>
        <dbReference type="ARBA" id="ARBA00023242"/>
    </source>
</evidence>
<sequence length="950" mass="107955">MTDEFADEIVFGKLLGQSVVYLLEEPETEIGRDESCDLVLESKSISKHHATLSFLDQQGIQAEIVDHTTRNGTFVNDERIWNKKKLLEHGDIIRFGYDIATFRFEYTNPQAIARIDPSKTEAAFSSPFGYNQAFFIPIDENGNENAVKADQGSDDKKEEPQPSIEPTPATESEKQGKAPDKSSIPYPANILSSTMHEEFHIDSPPPMNAQSPTQIPLDDDNFLLSQEKHLPITLNASVKEKEMPKSESIQQESEEIETDPRSDSSPLQSTLHTKNTKKSIKPKELTEKKREELHKTLIDSFNTPLPSDKQHKRCQCCSPDRLKQPDAEDKTNLLSSLEFPSRLTNTAKREKENEESKTPKQDISRPFPSSKPQQTQTDPQQLKNEESEDEEESDSEDSGSSRSSSPPQINITFPPPPPRPSEEEQIFFDDVRNRSRQTDIARARIEGSSKVEREAEIVEMHRQKAMEEAKERMRVELSMLTPDVEQSDSDSSEERVEREMKKTKSRQRELDTSEQRRFNSQPRQSFSGQFGPGQTTSRALHALSVDLHSKISKIIRKCLLRSEHGFEEADAKHKSKMDVGEEKQMAEMATRRLQKARIELAKCGAGGESVGDDYFDDSEEREEEQRQAVKRRLRKEKETILMETEMDTASERRRAAEQNLFLTEQSLAALASRNSHLHSLLDTITPNPSPSTTDLQPPSELQNDINQLRRLLTHKQNESDFLIAAMRDRIQNETTNTNNHAIRQTQKANQDTSQFGEMSATDIVNAFVEEAEMNERLSGAVDKVVQNWKRVKTENKKLSGQSSFLSPNDPVPPSNDPLLNQTSQEDTITAMQRSLREKEVALKLLLLELSGKGVEEKRRAVAMIAENERIEEERLQNGMKGHERERSAEIACLRDVVDVMLEESRNERERMGNRGGDGEVGEENGRSAREMFKEGMDLDRDIVRLNMEAG</sequence>
<name>A0ABQ9XYR3_9EUKA</name>
<evidence type="ECO:0000256" key="3">
    <source>
        <dbReference type="ARBA" id="ARBA00023204"/>
    </source>
</evidence>
<keyword evidence="2" id="KW-0227">DNA damage</keyword>
<dbReference type="Pfam" id="PF00498">
    <property type="entry name" value="FHA"/>
    <property type="match status" value="1"/>
</dbReference>
<dbReference type="Gene3D" id="2.60.200.20">
    <property type="match status" value="1"/>
</dbReference>
<dbReference type="SUPFAM" id="SSF49879">
    <property type="entry name" value="SMAD/FHA domain"/>
    <property type="match status" value="1"/>
</dbReference>
<feature type="region of interest" description="Disordered" evidence="6">
    <location>
        <begin position="680"/>
        <end position="700"/>
    </location>
</feature>
<evidence type="ECO:0000313" key="9">
    <source>
        <dbReference type="Proteomes" id="UP001281761"/>
    </source>
</evidence>
<feature type="region of interest" description="Disordered" evidence="6">
    <location>
        <begin position="477"/>
        <end position="535"/>
    </location>
</feature>
<dbReference type="InterPro" id="IPR040227">
    <property type="entry name" value="Nibrin-rel"/>
</dbReference>
<feature type="compositionally biased region" description="Basic and acidic residues" evidence="6">
    <location>
        <begin position="281"/>
        <end position="297"/>
    </location>
</feature>
<feature type="compositionally biased region" description="Polar residues" evidence="6">
    <location>
        <begin position="263"/>
        <end position="273"/>
    </location>
</feature>
<keyword evidence="4" id="KW-0539">Nucleus</keyword>
<feature type="compositionally biased region" description="Polar residues" evidence="6">
    <location>
        <begin position="682"/>
        <end position="700"/>
    </location>
</feature>
<comment type="similarity">
    <text evidence="5">Belongs to the Nibrin family.</text>
</comment>
<evidence type="ECO:0000256" key="2">
    <source>
        <dbReference type="ARBA" id="ARBA00022763"/>
    </source>
</evidence>
<feature type="compositionally biased region" description="Basic and acidic residues" evidence="6">
    <location>
        <begin position="492"/>
        <end position="517"/>
    </location>
</feature>
<evidence type="ECO:0000256" key="5">
    <source>
        <dbReference type="ARBA" id="ARBA00044757"/>
    </source>
</evidence>
<dbReference type="PANTHER" id="PTHR12162:SF0">
    <property type="entry name" value="NIBRIN"/>
    <property type="match status" value="1"/>
</dbReference>
<organism evidence="8 9">
    <name type="scientific">Blattamonas nauphoetae</name>
    <dbReference type="NCBI Taxonomy" id="2049346"/>
    <lineage>
        <taxon>Eukaryota</taxon>
        <taxon>Metamonada</taxon>
        <taxon>Preaxostyla</taxon>
        <taxon>Oxymonadida</taxon>
        <taxon>Blattamonas</taxon>
    </lineage>
</organism>
<dbReference type="PROSITE" id="PS50006">
    <property type="entry name" value="FHA_DOMAIN"/>
    <property type="match status" value="1"/>
</dbReference>
<dbReference type="InterPro" id="IPR000253">
    <property type="entry name" value="FHA_dom"/>
</dbReference>
<accession>A0ABQ9XYR3</accession>
<evidence type="ECO:0000256" key="1">
    <source>
        <dbReference type="ARBA" id="ARBA00004123"/>
    </source>
</evidence>
<comment type="caution">
    <text evidence="8">The sequence shown here is derived from an EMBL/GenBank/DDBJ whole genome shotgun (WGS) entry which is preliminary data.</text>
</comment>
<dbReference type="PANTHER" id="PTHR12162">
    <property type="entry name" value="NIBRIN-RELATED"/>
    <property type="match status" value="1"/>
</dbReference>
<feature type="region of interest" description="Disordered" evidence="6">
    <location>
        <begin position="904"/>
        <end position="924"/>
    </location>
</feature>
<feature type="compositionally biased region" description="Basic and acidic residues" evidence="6">
    <location>
        <begin position="347"/>
        <end position="363"/>
    </location>
</feature>
<reference evidence="8 9" key="1">
    <citation type="journal article" date="2022" name="bioRxiv">
        <title>Genomics of Preaxostyla Flagellates Illuminates Evolutionary Transitions and the Path Towards Mitochondrial Loss.</title>
        <authorList>
            <person name="Novak L.V.F."/>
            <person name="Treitli S.C."/>
            <person name="Pyrih J."/>
            <person name="Halakuc P."/>
            <person name="Pipaliya S.V."/>
            <person name="Vacek V."/>
            <person name="Brzon O."/>
            <person name="Soukal P."/>
            <person name="Eme L."/>
            <person name="Dacks J.B."/>
            <person name="Karnkowska A."/>
            <person name="Elias M."/>
            <person name="Hampl V."/>
        </authorList>
    </citation>
    <scope>NUCLEOTIDE SEQUENCE [LARGE SCALE GENOMIC DNA]</scope>
    <source>
        <strain evidence="8">NAU3</strain>
        <tissue evidence="8">Gut</tissue>
    </source>
</reference>
<gene>
    <name evidence="8" type="ORF">BLNAU_8465</name>
</gene>
<dbReference type="EMBL" id="JARBJD010000054">
    <property type="protein sequence ID" value="KAK2956625.1"/>
    <property type="molecule type" value="Genomic_DNA"/>
</dbReference>
<feature type="compositionally biased region" description="Polar residues" evidence="6">
    <location>
        <begin position="518"/>
        <end position="535"/>
    </location>
</feature>
<dbReference type="SMART" id="SM00240">
    <property type="entry name" value="FHA"/>
    <property type="match status" value="1"/>
</dbReference>
<feature type="compositionally biased region" description="Acidic residues" evidence="6">
    <location>
        <begin position="610"/>
        <end position="622"/>
    </location>
</feature>
<dbReference type="CDD" id="cd00060">
    <property type="entry name" value="FHA"/>
    <property type="match status" value="1"/>
</dbReference>
<keyword evidence="9" id="KW-1185">Reference proteome</keyword>
<feature type="compositionally biased region" description="Basic and acidic residues" evidence="6">
    <location>
        <begin position="171"/>
        <end position="180"/>
    </location>
</feature>
<feature type="compositionally biased region" description="Basic and acidic residues" evidence="6">
    <location>
        <begin position="429"/>
        <end position="451"/>
    </location>
</feature>
<feature type="compositionally biased region" description="Acidic residues" evidence="6">
    <location>
        <begin position="386"/>
        <end position="397"/>
    </location>
</feature>
<protein>
    <submittedName>
        <fullName evidence="8">FHA domain containing protein</fullName>
    </submittedName>
</protein>
<dbReference type="Proteomes" id="UP001281761">
    <property type="component" value="Unassembled WGS sequence"/>
</dbReference>
<feature type="region of interest" description="Disordered" evidence="6">
    <location>
        <begin position="141"/>
        <end position="451"/>
    </location>
</feature>
<feature type="compositionally biased region" description="Polar residues" evidence="6">
    <location>
        <begin position="370"/>
        <end position="382"/>
    </location>
</feature>
<proteinExistence type="inferred from homology"/>
<comment type="subcellular location">
    <subcellularLocation>
        <location evidence="1">Nucleus</location>
    </subcellularLocation>
</comment>
<keyword evidence="3" id="KW-0234">DNA repair</keyword>
<feature type="compositionally biased region" description="Low complexity" evidence="6">
    <location>
        <begin position="398"/>
        <end position="412"/>
    </location>
</feature>
<evidence type="ECO:0000259" key="7">
    <source>
        <dbReference type="PROSITE" id="PS50006"/>
    </source>
</evidence>
<feature type="domain" description="FHA" evidence="7">
    <location>
        <begin position="28"/>
        <end position="80"/>
    </location>
</feature>
<evidence type="ECO:0000256" key="6">
    <source>
        <dbReference type="SAM" id="MobiDB-lite"/>
    </source>
</evidence>
<feature type="region of interest" description="Disordered" evidence="6">
    <location>
        <begin position="796"/>
        <end position="821"/>
    </location>
</feature>
<evidence type="ECO:0000313" key="8">
    <source>
        <dbReference type="EMBL" id="KAK2956625.1"/>
    </source>
</evidence>
<feature type="region of interest" description="Disordered" evidence="6">
    <location>
        <begin position="609"/>
        <end position="632"/>
    </location>
</feature>